<feature type="region of interest" description="Disordered" evidence="1">
    <location>
        <begin position="27"/>
        <end position="49"/>
    </location>
</feature>
<dbReference type="OrthoDB" id="5072554at2"/>
<dbReference type="RefSeq" id="WP_058623115.1">
    <property type="nucleotide sequence ID" value="NZ_LDRT01000031.1"/>
</dbReference>
<dbReference type="Proteomes" id="UP000075025">
    <property type="component" value="Unassembled WGS sequence"/>
</dbReference>
<evidence type="ECO:0000313" key="4">
    <source>
        <dbReference type="Proteomes" id="UP000075025"/>
    </source>
</evidence>
<comment type="caution">
    <text evidence="3">The sequence shown here is derived from an EMBL/GenBank/DDBJ whole genome shotgun (WGS) entry which is preliminary data.</text>
</comment>
<evidence type="ECO:0000256" key="2">
    <source>
        <dbReference type="SAM" id="SignalP"/>
    </source>
</evidence>
<dbReference type="PATRIC" id="fig|2033.6.peg.2113"/>
<reference evidence="3 4" key="1">
    <citation type="journal article" date="2016" name="Front. Microbiol.">
        <title>Genomic Resource of Rice Seed Associated Bacteria.</title>
        <authorList>
            <person name="Midha S."/>
            <person name="Bansal K."/>
            <person name="Sharma S."/>
            <person name="Kumar N."/>
            <person name="Patil P.P."/>
            <person name="Chaudhry V."/>
            <person name="Patil P.B."/>
        </authorList>
    </citation>
    <scope>NUCLEOTIDE SEQUENCE [LARGE SCALE GENOMIC DNA]</scope>
    <source>
        <strain evidence="3 4">NS220</strain>
    </source>
</reference>
<protein>
    <submittedName>
        <fullName evidence="3">Uncharacterized protein</fullName>
    </submittedName>
</protein>
<gene>
    <name evidence="3" type="ORF">NS220_05700</name>
</gene>
<keyword evidence="2" id="KW-0732">Signal</keyword>
<dbReference type="EMBL" id="LDRT01000031">
    <property type="protein sequence ID" value="KTR95514.1"/>
    <property type="molecule type" value="Genomic_DNA"/>
</dbReference>
<accession>A0A147EYU8</accession>
<proteinExistence type="predicted"/>
<name>A0A147EYU8_MICTE</name>
<dbReference type="AlphaFoldDB" id="A0A147EYU8"/>
<feature type="chain" id="PRO_5039319493" evidence="2">
    <location>
        <begin position="22"/>
        <end position="238"/>
    </location>
</feature>
<organism evidence="3 4">
    <name type="scientific">Microbacterium testaceum</name>
    <name type="common">Aureobacterium testaceum</name>
    <name type="synonym">Brevibacterium testaceum</name>
    <dbReference type="NCBI Taxonomy" id="2033"/>
    <lineage>
        <taxon>Bacteria</taxon>
        <taxon>Bacillati</taxon>
        <taxon>Actinomycetota</taxon>
        <taxon>Actinomycetes</taxon>
        <taxon>Micrococcales</taxon>
        <taxon>Microbacteriaceae</taxon>
        <taxon>Microbacterium</taxon>
    </lineage>
</organism>
<evidence type="ECO:0000313" key="3">
    <source>
        <dbReference type="EMBL" id="KTR95514.1"/>
    </source>
</evidence>
<feature type="signal peptide" evidence="2">
    <location>
        <begin position="1"/>
        <end position="21"/>
    </location>
</feature>
<sequence length="238" mass="24698">MRTTRILTPLAVAIAAGAALAAPMAASAETPSPSTSPHAPASLSDVQARATAAAGRQADALTAEITRITADTHLSDDDRTKALAILNDDLAGIHTLQSDISAAATVKQVRDDVRTAASSYRVREVALPEVRWAARADAVTTTVLPRLQAEQTKLESALAKHSDKSTTALTDALNDLGTQISTVQSDANGLATTALSLSPATVAADEQTLAHVRDQVKAVDTAIHQANQDAKTVRTGLR</sequence>
<evidence type="ECO:0000256" key="1">
    <source>
        <dbReference type="SAM" id="MobiDB-lite"/>
    </source>
</evidence>